<dbReference type="Pfam" id="PF13456">
    <property type="entry name" value="RVT_3"/>
    <property type="match status" value="1"/>
</dbReference>
<dbReference type="Proteomes" id="UP000831537">
    <property type="component" value="Chromosome"/>
</dbReference>
<dbReference type="Gene3D" id="3.30.420.10">
    <property type="entry name" value="Ribonuclease H-like superfamily/Ribonuclease H"/>
    <property type="match status" value="1"/>
</dbReference>
<dbReference type="InterPro" id="IPR012337">
    <property type="entry name" value="RNaseH-like_sf"/>
</dbReference>
<dbReference type="PROSITE" id="PS50879">
    <property type="entry name" value="RNASE_H_1"/>
    <property type="match status" value="1"/>
</dbReference>
<dbReference type="EMBL" id="CP095071">
    <property type="protein sequence ID" value="UOQ84354.1"/>
    <property type="molecule type" value="Genomic_DNA"/>
</dbReference>
<reference evidence="2 3" key="1">
    <citation type="submission" date="2022-04" db="EMBL/GenBank/DDBJ databases">
        <title>Gracilibacillus sp. isolated from saltern.</title>
        <authorList>
            <person name="Won M."/>
            <person name="Lee C.-M."/>
            <person name="Woen H.-Y."/>
            <person name="Kwon S.-W."/>
        </authorList>
    </citation>
    <scope>NUCLEOTIDE SEQUENCE [LARGE SCALE GENOMIC DNA]</scope>
    <source>
        <strain evidence="2 3">SSPM10-3</strain>
    </source>
</reference>
<proteinExistence type="predicted"/>
<protein>
    <submittedName>
        <fullName evidence="2">Reverse transcriptase-like protein</fullName>
    </submittedName>
</protein>
<evidence type="ECO:0000259" key="1">
    <source>
        <dbReference type="PROSITE" id="PS50879"/>
    </source>
</evidence>
<name>A0ABY4GJE2_9BACI</name>
<evidence type="ECO:0000313" key="2">
    <source>
        <dbReference type="EMBL" id="UOQ84354.1"/>
    </source>
</evidence>
<dbReference type="NCBIfam" id="NF005822">
    <property type="entry name" value="PRK07708.1"/>
    <property type="match status" value="1"/>
</dbReference>
<dbReference type="SUPFAM" id="SSF53098">
    <property type="entry name" value="Ribonuclease H-like"/>
    <property type="match status" value="1"/>
</dbReference>
<accession>A0ABY4GJE2</accession>
<dbReference type="InterPro" id="IPR002156">
    <property type="entry name" value="RNaseH_domain"/>
</dbReference>
<feature type="domain" description="RNase H type-1" evidence="1">
    <location>
        <begin position="70"/>
        <end position="207"/>
    </location>
</feature>
<evidence type="ECO:0000313" key="3">
    <source>
        <dbReference type="Proteomes" id="UP000831537"/>
    </source>
</evidence>
<organism evidence="2 3">
    <name type="scientific">Gracilibacillus salinarum</name>
    <dbReference type="NCBI Taxonomy" id="2932255"/>
    <lineage>
        <taxon>Bacteria</taxon>
        <taxon>Bacillati</taxon>
        <taxon>Bacillota</taxon>
        <taxon>Bacilli</taxon>
        <taxon>Bacillales</taxon>
        <taxon>Bacillaceae</taxon>
        <taxon>Gracilibacillus</taxon>
    </lineage>
</organism>
<dbReference type="RefSeq" id="WP_244741977.1">
    <property type="nucleotide sequence ID" value="NZ_CP095071.1"/>
</dbReference>
<dbReference type="InterPro" id="IPR036397">
    <property type="entry name" value="RNaseH_sf"/>
</dbReference>
<dbReference type="CDD" id="cd09279">
    <property type="entry name" value="RNase_HI_like"/>
    <property type="match status" value="1"/>
</dbReference>
<dbReference type="PANTHER" id="PTHR48475">
    <property type="entry name" value="RIBONUCLEASE H"/>
    <property type="match status" value="1"/>
</dbReference>
<sequence>MQVTMEWTYKTPKGTKTNFYSEQLHAKDALMIAADMERWQRVESLVFVDYRGNRWSEKELRAYTEEIATEPHDITVFFDGGFELAQYKAGLGCVVYYHQNGKAYRYRFSKYLEEINTNNEAEYASLYQCLELLEELGVHDLPVTFKGDSKVVIHQLAGEWPCMEETLNRWADKIEQKLEQMGIDPVYQSIPRKANNEAHKLAAKALDGVETNSTIEV</sequence>
<dbReference type="PANTHER" id="PTHR48475:SF1">
    <property type="entry name" value="RNASE H TYPE-1 DOMAIN-CONTAINING PROTEIN"/>
    <property type="match status" value="1"/>
</dbReference>
<keyword evidence="3" id="KW-1185">Reference proteome</keyword>
<gene>
    <name evidence="2" type="ORF">MUN87_16905</name>
</gene>